<keyword evidence="6 8" id="KW-0378">Hydrolase</keyword>
<dbReference type="OrthoDB" id="10265230at2759"/>
<accession>A0A0B2VA97</accession>
<dbReference type="AlphaFoldDB" id="A0A0B2VA97"/>
<reference evidence="11 12" key="1">
    <citation type="submission" date="2014-11" db="EMBL/GenBank/DDBJ databases">
        <title>Genetic blueprint of the zoonotic pathogen Toxocara canis.</title>
        <authorList>
            <person name="Zhu X.-Q."/>
            <person name="Korhonen P.K."/>
            <person name="Cai H."/>
            <person name="Young N.D."/>
            <person name="Nejsum P."/>
            <person name="von Samson-Himmelstjerna G."/>
            <person name="Boag P.R."/>
            <person name="Tan P."/>
            <person name="Li Q."/>
            <person name="Min J."/>
            <person name="Yang Y."/>
            <person name="Wang X."/>
            <person name="Fang X."/>
            <person name="Hall R.S."/>
            <person name="Hofmann A."/>
            <person name="Sternberg P.W."/>
            <person name="Jex A.R."/>
            <person name="Gasser R.B."/>
        </authorList>
    </citation>
    <scope>NUCLEOTIDE SEQUENCE [LARGE SCALE GENOMIC DNA]</scope>
    <source>
        <strain evidence="11">PN_DK_2014</strain>
    </source>
</reference>
<evidence type="ECO:0000256" key="2">
    <source>
        <dbReference type="ARBA" id="ARBA00002704"/>
    </source>
</evidence>
<dbReference type="EC" id="3.5.2.17" evidence="8"/>
<dbReference type="GO" id="GO:0006144">
    <property type="term" value="P:purine nucleobase metabolic process"/>
    <property type="evidence" value="ECO:0007669"/>
    <property type="project" value="UniProtKB-KW"/>
</dbReference>
<dbReference type="PANTHER" id="PTHR10395">
    <property type="entry name" value="URICASE AND TRANSTHYRETIN-RELATED"/>
    <property type="match status" value="1"/>
</dbReference>
<keyword evidence="9" id="KW-0732">Signal</keyword>
<sequence length="133" mass="14836">MKILLLAVVHLLITETSAQATNVISSHVLDIASGRPAVGVHTTAFFLNDHNQWILVGNSLTDSSGRIANVHQGHQLLEGQYQLHFDTGPYFANHGMSTFYPYIKVVFDVYNSSQHYHVPITLSNYGYSTYRGQ</sequence>
<evidence type="ECO:0000313" key="11">
    <source>
        <dbReference type="EMBL" id="KHN78443.1"/>
    </source>
</evidence>
<comment type="caution">
    <text evidence="11">The sequence shown here is derived from an EMBL/GenBank/DDBJ whole genome shotgun (WGS) entry which is preliminary data.</text>
</comment>
<comment type="subunit">
    <text evidence="4 8">Homotetramer.</text>
</comment>
<dbReference type="InterPro" id="IPR036817">
    <property type="entry name" value="Transthyretin/HIU_hydrolase_sf"/>
</dbReference>
<dbReference type="OMA" id="CSENQNY"/>
<dbReference type="InterPro" id="IPR000895">
    <property type="entry name" value="Transthyretin/HIU_hydrolase"/>
</dbReference>
<feature type="signal peptide" evidence="9">
    <location>
        <begin position="1"/>
        <end position="18"/>
    </location>
</feature>
<keyword evidence="5 8" id="KW-0659">Purine metabolism</keyword>
<dbReference type="STRING" id="6265.A0A0B2VA97"/>
<dbReference type="InterPro" id="IPR023416">
    <property type="entry name" value="Transthyretin/HIU_hydrolase_d"/>
</dbReference>
<evidence type="ECO:0000259" key="10">
    <source>
        <dbReference type="SMART" id="SM00095"/>
    </source>
</evidence>
<proteinExistence type="inferred from homology"/>
<evidence type="ECO:0000256" key="3">
    <source>
        <dbReference type="ARBA" id="ARBA00009850"/>
    </source>
</evidence>
<feature type="binding site" evidence="7">
    <location>
        <position position="66"/>
    </location>
    <ligand>
        <name>substrate</name>
    </ligand>
</feature>
<evidence type="ECO:0000256" key="6">
    <source>
        <dbReference type="ARBA" id="ARBA00022801"/>
    </source>
</evidence>
<dbReference type="NCBIfam" id="TIGR02962">
    <property type="entry name" value="hdxy_isourate"/>
    <property type="match status" value="1"/>
</dbReference>
<protein>
    <recommendedName>
        <fullName evidence="8">5-hydroxyisourate hydrolase</fullName>
        <shortName evidence="8">HIU hydrolase</shortName>
        <shortName evidence="8">HIUHase</shortName>
        <ecNumber evidence="8">3.5.2.17</ecNumber>
    </recommendedName>
</protein>
<dbReference type="SMART" id="SM00095">
    <property type="entry name" value="TR_THY"/>
    <property type="match status" value="1"/>
</dbReference>
<evidence type="ECO:0000313" key="12">
    <source>
        <dbReference type="Proteomes" id="UP000031036"/>
    </source>
</evidence>
<evidence type="ECO:0000256" key="5">
    <source>
        <dbReference type="ARBA" id="ARBA00022631"/>
    </source>
</evidence>
<evidence type="ECO:0000256" key="7">
    <source>
        <dbReference type="PIRSR" id="PIRSR600895-51"/>
    </source>
</evidence>
<dbReference type="PANTHER" id="PTHR10395:SF7">
    <property type="entry name" value="5-HYDROXYISOURATE HYDROLASE"/>
    <property type="match status" value="1"/>
</dbReference>
<dbReference type="EMBL" id="JPKZ01002099">
    <property type="protein sequence ID" value="KHN78443.1"/>
    <property type="molecule type" value="Genomic_DNA"/>
</dbReference>
<dbReference type="Pfam" id="PF00576">
    <property type="entry name" value="Transthyretin"/>
    <property type="match status" value="1"/>
</dbReference>
<gene>
    <name evidence="11" type="primary">R09H10.3</name>
    <name evidence="11" type="ORF">Tcan_02851</name>
</gene>
<organism evidence="11 12">
    <name type="scientific">Toxocara canis</name>
    <name type="common">Canine roundworm</name>
    <dbReference type="NCBI Taxonomy" id="6265"/>
    <lineage>
        <taxon>Eukaryota</taxon>
        <taxon>Metazoa</taxon>
        <taxon>Ecdysozoa</taxon>
        <taxon>Nematoda</taxon>
        <taxon>Chromadorea</taxon>
        <taxon>Rhabditida</taxon>
        <taxon>Spirurina</taxon>
        <taxon>Ascaridomorpha</taxon>
        <taxon>Ascaridoidea</taxon>
        <taxon>Toxocaridae</taxon>
        <taxon>Toxocara</taxon>
    </lineage>
</organism>
<comment type="similarity">
    <text evidence="3 8">Belongs to the transthyretin family. 5-hydroxyisourate hydrolase subfamily.</text>
</comment>
<dbReference type="SUPFAM" id="SSF49472">
    <property type="entry name" value="Transthyretin (synonym: prealbumin)"/>
    <property type="match status" value="1"/>
</dbReference>
<feature type="binding site" evidence="7">
    <location>
        <position position="27"/>
    </location>
    <ligand>
        <name>substrate</name>
    </ligand>
</feature>
<evidence type="ECO:0000256" key="1">
    <source>
        <dbReference type="ARBA" id="ARBA00001043"/>
    </source>
</evidence>
<evidence type="ECO:0000256" key="4">
    <source>
        <dbReference type="ARBA" id="ARBA00011881"/>
    </source>
</evidence>
<evidence type="ECO:0000256" key="8">
    <source>
        <dbReference type="RuleBase" id="RU361270"/>
    </source>
</evidence>
<evidence type="ECO:0000256" key="9">
    <source>
        <dbReference type="SAM" id="SignalP"/>
    </source>
</evidence>
<dbReference type="Gene3D" id="2.60.40.180">
    <property type="entry name" value="Transthyretin/hydroxyisourate hydrolase domain"/>
    <property type="match status" value="1"/>
</dbReference>
<dbReference type="PRINTS" id="PR00189">
    <property type="entry name" value="TRNSTHYRETIN"/>
</dbReference>
<dbReference type="Proteomes" id="UP000031036">
    <property type="component" value="Unassembled WGS sequence"/>
</dbReference>
<feature type="chain" id="PRO_5002095337" description="5-hydroxyisourate hydrolase" evidence="9">
    <location>
        <begin position="19"/>
        <end position="133"/>
    </location>
</feature>
<keyword evidence="12" id="KW-1185">Reference proteome</keyword>
<dbReference type="GO" id="GO:0033971">
    <property type="term" value="F:hydroxyisourate hydrolase activity"/>
    <property type="evidence" value="ECO:0007669"/>
    <property type="project" value="UniProtKB-EC"/>
</dbReference>
<feature type="binding site" evidence="7">
    <location>
        <position position="130"/>
    </location>
    <ligand>
        <name>substrate</name>
    </ligand>
</feature>
<dbReference type="CDD" id="cd05822">
    <property type="entry name" value="TLP_HIUase"/>
    <property type="match status" value="1"/>
</dbReference>
<name>A0A0B2VA97_TOXCA</name>
<dbReference type="InterPro" id="IPR014306">
    <property type="entry name" value="Hydroxyisourate_hydrolase"/>
</dbReference>
<comment type="catalytic activity">
    <reaction evidence="1 8">
        <text>5-hydroxyisourate + H2O = 5-hydroxy-2-oxo-4-ureido-2,5-dihydro-1H-imidazole-5-carboxylate + H(+)</text>
        <dbReference type="Rhea" id="RHEA:23736"/>
        <dbReference type="ChEBI" id="CHEBI:15377"/>
        <dbReference type="ChEBI" id="CHEBI:15378"/>
        <dbReference type="ChEBI" id="CHEBI:18072"/>
        <dbReference type="ChEBI" id="CHEBI:58639"/>
        <dbReference type="EC" id="3.5.2.17"/>
    </reaction>
</comment>
<comment type="function">
    <text evidence="2">Catalyzes the hydrolysis of 5-hydroxyisourate (HIU) to 2-oxo-4-hydroxy-4-carboxy-5-ureidoimidazoline (OHCU).</text>
</comment>
<feature type="domain" description="Transthyretin/hydroxyisourate hydrolase" evidence="10">
    <location>
        <begin position="19"/>
        <end position="132"/>
    </location>
</feature>